<proteinExistence type="predicted"/>
<protein>
    <submittedName>
        <fullName evidence="2">Uncharacterized protein</fullName>
    </submittedName>
</protein>
<evidence type="ECO:0000256" key="1">
    <source>
        <dbReference type="SAM" id="MobiDB-lite"/>
    </source>
</evidence>
<feature type="compositionally biased region" description="Basic and acidic residues" evidence="1">
    <location>
        <begin position="55"/>
        <end position="71"/>
    </location>
</feature>
<keyword evidence="3" id="KW-1185">Reference proteome</keyword>
<accession>A0ABP0IP69</accession>
<comment type="caution">
    <text evidence="2">The sequence shown here is derived from an EMBL/GenBank/DDBJ whole genome shotgun (WGS) entry which is preliminary data.</text>
</comment>
<organism evidence="2 3">
    <name type="scientific">Durusdinium trenchii</name>
    <dbReference type="NCBI Taxonomy" id="1381693"/>
    <lineage>
        <taxon>Eukaryota</taxon>
        <taxon>Sar</taxon>
        <taxon>Alveolata</taxon>
        <taxon>Dinophyceae</taxon>
        <taxon>Suessiales</taxon>
        <taxon>Symbiodiniaceae</taxon>
        <taxon>Durusdinium</taxon>
    </lineage>
</organism>
<reference evidence="2 3" key="1">
    <citation type="submission" date="2024-02" db="EMBL/GenBank/DDBJ databases">
        <authorList>
            <person name="Chen Y."/>
            <person name="Shah S."/>
            <person name="Dougan E. K."/>
            <person name="Thang M."/>
            <person name="Chan C."/>
        </authorList>
    </citation>
    <scope>NUCLEOTIDE SEQUENCE [LARGE SCALE GENOMIC DNA]</scope>
</reference>
<sequence length="430" mass="49262">MPIIRVMRPSGGHLETTVADAEVAQLMTIKDLKVYLAAADESRPPTSLVQLFDPGKAKPKPDDAGIPRRAVIDPDPSVPLLQYVITDDVMSILRRRDDQTGEWPNTDHGREQPWKMFDPKVAEKARQSGYHVSCGFQGCKEFIDALKWVVLGLSQRKVNEIYADGTTLLSRMCRCTIEFGQKLQAFEFDTLLLEFIQLESLQVDTIDRSLRLLEEEQEKLWHLPHGTEVLLALTYRDAGRECWAGAWWPHGDNLLQYILDPVFCWVRRTDVAGKLCLALAEKFRLDEFCHLNDNGFCALNYTEGLVEQAKRMGEGEEELWLQVREAIKFNMIQRFLEHPGPLKRLGEITDQLWSKSYGGTHVAEVLRAFEEDLRQRIYREQSLLHLHDLQVSRHTIEVEIEDILSENCKMHAARYARPASQSNESCSESG</sequence>
<name>A0ABP0IP69_9DINO</name>
<dbReference type="Proteomes" id="UP001642464">
    <property type="component" value="Unassembled WGS sequence"/>
</dbReference>
<dbReference type="EMBL" id="CAXAMM010004447">
    <property type="protein sequence ID" value="CAK9003641.1"/>
    <property type="molecule type" value="Genomic_DNA"/>
</dbReference>
<evidence type="ECO:0000313" key="2">
    <source>
        <dbReference type="EMBL" id="CAK9003641.1"/>
    </source>
</evidence>
<evidence type="ECO:0000313" key="3">
    <source>
        <dbReference type="Proteomes" id="UP001642464"/>
    </source>
</evidence>
<gene>
    <name evidence="2" type="ORF">SCF082_LOCUS7842</name>
</gene>
<feature type="region of interest" description="Disordered" evidence="1">
    <location>
        <begin position="47"/>
        <end position="71"/>
    </location>
</feature>